<dbReference type="Gene3D" id="3.30.750.140">
    <property type="match status" value="1"/>
</dbReference>
<feature type="compositionally biased region" description="Low complexity" evidence="1">
    <location>
        <begin position="11"/>
        <end position="23"/>
    </location>
</feature>
<dbReference type="InterPro" id="IPR052563">
    <property type="entry name" value="FliK"/>
</dbReference>
<reference evidence="4" key="2">
    <citation type="journal article" date="2016" name="Int. J. Syst. Evol. Microbiol.">
        <title>Complete genome sequence and cell structure of Limnochorda pilosa, a Gram-negative spore-former within the phylum Firmicutes.</title>
        <authorList>
            <person name="Watanabe M."/>
            <person name="Kojima H."/>
            <person name="Fukui M."/>
        </authorList>
    </citation>
    <scope>NUCLEOTIDE SEQUENCE [LARGE SCALE GENOMIC DNA]</scope>
    <source>
        <strain evidence="4">HC45</strain>
    </source>
</reference>
<reference evidence="4" key="1">
    <citation type="submission" date="2015-07" db="EMBL/GenBank/DDBJ databases">
        <title>Complete genome sequence and phylogenetic analysis of Limnochorda pilosa.</title>
        <authorList>
            <person name="Watanabe M."/>
            <person name="Kojima H."/>
            <person name="Fukui M."/>
        </authorList>
    </citation>
    <scope>NUCLEOTIDE SEQUENCE [LARGE SCALE GENOMIC DNA]</scope>
    <source>
        <strain evidence="4">HC45</strain>
    </source>
</reference>
<dbReference type="CDD" id="cd17470">
    <property type="entry name" value="T3SS_Flik_C"/>
    <property type="match status" value="1"/>
</dbReference>
<evidence type="ECO:0000313" key="4">
    <source>
        <dbReference type="Proteomes" id="UP000065807"/>
    </source>
</evidence>
<dbReference type="KEGG" id="lpil:LIP_1657"/>
<evidence type="ECO:0000313" key="3">
    <source>
        <dbReference type="EMBL" id="BAS27503.1"/>
    </source>
</evidence>
<evidence type="ECO:0000259" key="2">
    <source>
        <dbReference type="Pfam" id="PF02120"/>
    </source>
</evidence>
<feature type="compositionally biased region" description="Low complexity" evidence="1">
    <location>
        <begin position="81"/>
        <end position="93"/>
    </location>
</feature>
<dbReference type="Proteomes" id="UP000065807">
    <property type="component" value="Chromosome"/>
</dbReference>
<feature type="region of interest" description="Disordered" evidence="1">
    <location>
        <begin position="350"/>
        <end position="439"/>
    </location>
</feature>
<feature type="compositionally biased region" description="Low complexity" evidence="1">
    <location>
        <begin position="121"/>
        <end position="139"/>
    </location>
</feature>
<sequence>MTNQMVFELVPRNAAPAEAGARRPGPRAREGAPARSFEDVLRGLDRTGRASRDLRTRTGVQPTEERARKDDREPETAGTEQAAGDAAPQQAPGTRASAAGRDTAGSDDGAAREAGAEETEAVPGAGEAGTATAAARPEGLLAALASVQGMVPSPAPPGGRGPQGPSTPTGGEWLQAATLAGSAPQGSLQEELAPRAPRPEGALAGSIASAAAAVTAPAAPLEGAQAGADPAAGQGPEVPSSEPARPRAGAAVEGPPPSGKETVEALLQALAGTQGQETGRAPHEARSGGDAPATAGSTAAEGRSQGPAAGSGSSQAASGHGGTAAAESPAAGVPLAALLSEAGAARQDAVGAGLGHGGRDLPDPHAAGPQAATQGTARGAVAPAEAPNEASTGPEPRLQGAVLSGTAAPESVAPAQPAALAGTSQADAGSPARGGEPLASMPMAQVGETVVKRLQQLRNPGADELRLELEPKELGALKIRLELRGDGVKAHFVVDRPVVQAMLERAMAELRQSLAQQGYRVDELQVALQGDGQARGQGGEQGGRPGRGHGRRVTGTEGVAPVPEPAGQARWAGAGRIDIRA</sequence>
<organism evidence="3 4">
    <name type="scientific">Limnochorda pilosa</name>
    <dbReference type="NCBI Taxonomy" id="1555112"/>
    <lineage>
        <taxon>Bacteria</taxon>
        <taxon>Bacillati</taxon>
        <taxon>Bacillota</taxon>
        <taxon>Limnochordia</taxon>
        <taxon>Limnochordales</taxon>
        <taxon>Limnochordaceae</taxon>
        <taxon>Limnochorda</taxon>
    </lineage>
</organism>
<feature type="compositionally biased region" description="Basic and acidic residues" evidence="1">
    <location>
        <begin position="63"/>
        <end position="75"/>
    </location>
</feature>
<dbReference type="RefSeq" id="WP_068136447.1">
    <property type="nucleotide sequence ID" value="NZ_AP014924.1"/>
</dbReference>
<dbReference type="OrthoDB" id="1950002at2"/>
<dbReference type="PANTHER" id="PTHR37533">
    <property type="entry name" value="FLAGELLAR HOOK-LENGTH CONTROL PROTEIN"/>
    <property type="match status" value="1"/>
</dbReference>
<dbReference type="PANTHER" id="PTHR37533:SF2">
    <property type="entry name" value="FLAGELLAR HOOK-LENGTH CONTROL PROTEIN"/>
    <property type="match status" value="1"/>
</dbReference>
<feature type="compositionally biased region" description="Low complexity" evidence="1">
    <location>
        <begin position="302"/>
        <end position="328"/>
    </location>
</feature>
<dbReference type="STRING" id="1555112.LIP_1657"/>
<keyword evidence="4" id="KW-1185">Reference proteome</keyword>
<dbReference type="AlphaFoldDB" id="A0A0K2SK61"/>
<feature type="compositionally biased region" description="Basic and acidic residues" evidence="1">
    <location>
        <begin position="27"/>
        <end position="56"/>
    </location>
</feature>
<feature type="region of interest" description="Disordered" evidence="1">
    <location>
        <begin position="531"/>
        <end position="581"/>
    </location>
</feature>
<feature type="region of interest" description="Disordered" evidence="1">
    <location>
        <begin position="1"/>
        <end position="329"/>
    </location>
</feature>
<dbReference type="Pfam" id="PF02120">
    <property type="entry name" value="Flg_hook"/>
    <property type="match status" value="1"/>
</dbReference>
<feature type="compositionally biased region" description="Low complexity" evidence="1">
    <location>
        <begin position="202"/>
        <end position="236"/>
    </location>
</feature>
<feature type="compositionally biased region" description="Gly residues" evidence="1">
    <location>
        <begin position="533"/>
        <end position="545"/>
    </location>
</feature>
<name>A0A0K2SK61_LIMPI</name>
<gene>
    <name evidence="3" type="ORF">LIP_1657</name>
</gene>
<evidence type="ECO:0000256" key="1">
    <source>
        <dbReference type="SAM" id="MobiDB-lite"/>
    </source>
</evidence>
<protein>
    <recommendedName>
        <fullName evidence="2">Flagellar hook-length control protein-like C-terminal domain-containing protein</fullName>
    </recommendedName>
</protein>
<proteinExistence type="predicted"/>
<dbReference type="InterPro" id="IPR021136">
    <property type="entry name" value="Flagellar_hook_control-like_C"/>
</dbReference>
<accession>A0A0K2SK61</accession>
<dbReference type="InterPro" id="IPR038610">
    <property type="entry name" value="FliK-like_C_sf"/>
</dbReference>
<feature type="compositionally biased region" description="Low complexity" evidence="1">
    <location>
        <begin position="366"/>
        <end position="382"/>
    </location>
</feature>
<feature type="domain" description="Flagellar hook-length control protein-like C-terminal" evidence="2">
    <location>
        <begin position="453"/>
        <end position="534"/>
    </location>
</feature>
<dbReference type="EMBL" id="AP014924">
    <property type="protein sequence ID" value="BAS27503.1"/>
    <property type="molecule type" value="Genomic_DNA"/>
</dbReference>